<dbReference type="EMBL" id="HBGW01072614">
    <property type="protein sequence ID" value="CAD9623077.1"/>
    <property type="molecule type" value="Transcribed_RNA"/>
</dbReference>
<keyword evidence="5" id="KW-0812">Transmembrane</keyword>
<dbReference type="PROSITE" id="PS50089">
    <property type="entry name" value="ZF_RING_2"/>
    <property type="match status" value="1"/>
</dbReference>
<dbReference type="GO" id="GO:0016020">
    <property type="term" value="C:membrane"/>
    <property type="evidence" value="ECO:0007669"/>
    <property type="project" value="UniProtKB-SubCell"/>
</dbReference>
<gene>
    <name evidence="14" type="ORF">BRAN1462_LOCUS46279</name>
</gene>
<evidence type="ECO:0000256" key="10">
    <source>
        <dbReference type="ARBA" id="ARBA00022989"/>
    </source>
</evidence>
<keyword evidence="6" id="KW-0479">Metal-binding</keyword>
<keyword evidence="8" id="KW-0833">Ubl conjugation pathway</keyword>
<evidence type="ECO:0000259" key="13">
    <source>
        <dbReference type="PROSITE" id="PS50089"/>
    </source>
</evidence>
<evidence type="ECO:0000256" key="6">
    <source>
        <dbReference type="ARBA" id="ARBA00022723"/>
    </source>
</evidence>
<evidence type="ECO:0000256" key="7">
    <source>
        <dbReference type="ARBA" id="ARBA00022771"/>
    </source>
</evidence>
<dbReference type="GO" id="GO:0008270">
    <property type="term" value="F:zinc ion binding"/>
    <property type="evidence" value="ECO:0007669"/>
    <property type="project" value="UniProtKB-KW"/>
</dbReference>
<protein>
    <recommendedName>
        <fullName evidence="3">RING-type E3 ubiquitin transferase</fullName>
        <ecNumber evidence="3">2.3.2.27</ecNumber>
    </recommendedName>
</protein>
<keyword evidence="11" id="KW-0472">Membrane</keyword>
<dbReference type="SUPFAM" id="SSF57850">
    <property type="entry name" value="RING/U-box"/>
    <property type="match status" value="1"/>
</dbReference>
<evidence type="ECO:0000313" key="14">
    <source>
        <dbReference type="EMBL" id="CAD9623077.1"/>
    </source>
</evidence>
<dbReference type="InterPro" id="IPR013083">
    <property type="entry name" value="Znf_RING/FYVE/PHD"/>
</dbReference>
<dbReference type="Gene3D" id="2.30.29.30">
    <property type="entry name" value="Pleckstrin-homology domain (PH domain)/Phosphotyrosine-binding domain (PTB)"/>
    <property type="match status" value="1"/>
</dbReference>
<dbReference type="GO" id="GO:0016567">
    <property type="term" value="P:protein ubiquitination"/>
    <property type="evidence" value="ECO:0007669"/>
    <property type="project" value="TreeGrafter"/>
</dbReference>
<keyword evidence="9" id="KW-0862">Zinc</keyword>
<keyword evidence="7 12" id="KW-0863">Zinc-finger</keyword>
<dbReference type="InterPro" id="IPR001841">
    <property type="entry name" value="Znf_RING"/>
</dbReference>
<dbReference type="InterPro" id="IPR011993">
    <property type="entry name" value="PH-like_dom_sf"/>
</dbReference>
<dbReference type="Pfam" id="PF13639">
    <property type="entry name" value="zf-RING_2"/>
    <property type="match status" value="1"/>
</dbReference>
<keyword evidence="4" id="KW-0808">Transferase</keyword>
<proteinExistence type="predicted"/>
<dbReference type="GO" id="GO:0006511">
    <property type="term" value="P:ubiquitin-dependent protein catabolic process"/>
    <property type="evidence" value="ECO:0007669"/>
    <property type="project" value="TreeGrafter"/>
</dbReference>
<sequence length="234" mass="25800">MSMTIDTPRRSSSSLSVMSMDSLGSMQAPTKFEGMVRKQSHGAWVHWSKRKFILQDGMLFWSKNSFSGETVELLQHPKIRYIDLARTSIEARELSAAGIISLKPTSGNVWFAGDRHSSVGTTRSILFDAGEEHEKLMQSVMGHIDFAESSVLVRVASGSSWQSEGLNLQTTPIDELPEGCELECSVCCQELCDCGDDLCGVVRTGCGHHFHAACLHRWTVKSKTCPLCRSSLQA</sequence>
<evidence type="ECO:0000256" key="3">
    <source>
        <dbReference type="ARBA" id="ARBA00012483"/>
    </source>
</evidence>
<reference evidence="14" key="1">
    <citation type="submission" date="2021-01" db="EMBL/GenBank/DDBJ databases">
        <authorList>
            <person name="Corre E."/>
            <person name="Pelletier E."/>
            <person name="Niang G."/>
            <person name="Scheremetjew M."/>
            <person name="Finn R."/>
            <person name="Kale V."/>
            <person name="Holt S."/>
            <person name="Cochrane G."/>
            <person name="Meng A."/>
            <person name="Brown T."/>
            <person name="Cohen L."/>
        </authorList>
    </citation>
    <scope>NUCLEOTIDE SEQUENCE</scope>
    <source>
        <strain evidence="14">RCC3387</strain>
    </source>
</reference>
<feature type="domain" description="RING-type" evidence="13">
    <location>
        <begin position="184"/>
        <end position="229"/>
    </location>
</feature>
<evidence type="ECO:0000256" key="1">
    <source>
        <dbReference type="ARBA" id="ARBA00000900"/>
    </source>
</evidence>
<name>A0A7S2M237_9DINO</name>
<dbReference type="Gene3D" id="3.30.40.10">
    <property type="entry name" value="Zinc/RING finger domain, C3HC4 (zinc finger)"/>
    <property type="match status" value="1"/>
</dbReference>
<dbReference type="SMART" id="SM00184">
    <property type="entry name" value="RING"/>
    <property type="match status" value="1"/>
</dbReference>
<evidence type="ECO:0000256" key="9">
    <source>
        <dbReference type="ARBA" id="ARBA00022833"/>
    </source>
</evidence>
<dbReference type="PANTHER" id="PTHR45977:SF4">
    <property type="entry name" value="RING-TYPE DOMAIN-CONTAINING PROTEIN"/>
    <property type="match status" value="1"/>
</dbReference>
<evidence type="ECO:0000256" key="8">
    <source>
        <dbReference type="ARBA" id="ARBA00022786"/>
    </source>
</evidence>
<dbReference type="GO" id="GO:0061630">
    <property type="term" value="F:ubiquitin protein ligase activity"/>
    <property type="evidence" value="ECO:0007669"/>
    <property type="project" value="UniProtKB-EC"/>
</dbReference>
<comment type="subcellular location">
    <subcellularLocation>
        <location evidence="2">Membrane</location>
        <topology evidence="2">Multi-pass membrane protein</topology>
    </subcellularLocation>
</comment>
<dbReference type="PANTHER" id="PTHR45977">
    <property type="entry name" value="TARGET OF ERK KINASE MPK-1"/>
    <property type="match status" value="1"/>
</dbReference>
<keyword evidence="10" id="KW-1133">Transmembrane helix</keyword>
<comment type="catalytic activity">
    <reaction evidence="1">
        <text>S-ubiquitinyl-[E2 ubiquitin-conjugating enzyme]-L-cysteine + [acceptor protein]-L-lysine = [E2 ubiquitin-conjugating enzyme]-L-cysteine + N(6)-ubiquitinyl-[acceptor protein]-L-lysine.</text>
        <dbReference type="EC" id="2.3.2.27"/>
    </reaction>
</comment>
<dbReference type="EC" id="2.3.2.27" evidence="3"/>
<organism evidence="14">
    <name type="scientific">Zooxanthella nutricula</name>
    <dbReference type="NCBI Taxonomy" id="1333877"/>
    <lineage>
        <taxon>Eukaryota</taxon>
        <taxon>Sar</taxon>
        <taxon>Alveolata</taxon>
        <taxon>Dinophyceae</taxon>
        <taxon>Peridiniales</taxon>
        <taxon>Peridiniales incertae sedis</taxon>
        <taxon>Zooxanthella</taxon>
    </lineage>
</organism>
<dbReference type="AlphaFoldDB" id="A0A7S2M237"/>
<accession>A0A7S2M237</accession>
<evidence type="ECO:0000256" key="5">
    <source>
        <dbReference type="ARBA" id="ARBA00022692"/>
    </source>
</evidence>
<evidence type="ECO:0000256" key="11">
    <source>
        <dbReference type="ARBA" id="ARBA00023136"/>
    </source>
</evidence>
<dbReference type="CDD" id="cd16448">
    <property type="entry name" value="RING-H2"/>
    <property type="match status" value="1"/>
</dbReference>
<evidence type="ECO:0000256" key="2">
    <source>
        <dbReference type="ARBA" id="ARBA00004141"/>
    </source>
</evidence>
<evidence type="ECO:0000256" key="4">
    <source>
        <dbReference type="ARBA" id="ARBA00022679"/>
    </source>
</evidence>
<dbReference type="SUPFAM" id="SSF50729">
    <property type="entry name" value="PH domain-like"/>
    <property type="match status" value="1"/>
</dbReference>
<evidence type="ECO:0000256" key="12">
    <source>
        <dbReference type="PROSITE-ProRule" id="PRU00175"/>
    </source>
</evidence>